<protein>
    <submittedName>
        <fullName evidence="7">Transposase</fullName>
    </submittedName>
</protein>
<accession>A0A1N7RLF9</accession>
<dbReference type="EMBL" id="CYGX02000006">
    <property type="protein sequence ID" value="SIT35935.1"/>
    <property type="molecule type" value="Genomic_DNA"/>
</dbReference>
<dbReference type="GO" id="GO:0003677">
    <property type="term" value="F:DNA binding"/>
    <property type="evidence" value="ECO:0007669"/>
    <property type="project" value="UniProtKB-KW"/>
</dbReference>
<gene>
    <name evidence="7" type="ORF">BN2475_60011</name>
</gene>
<feature type="domain" description="Transposase IS4-like" evidence="6">
    <location>
        <begin position="40"/>
        <end position="146"/>
    </location>
</feature>
<dbReference type="PANTHER" id="PTHR35604">
    <property type="entry name" value="TRANSPOSASE INSH FOR INSERTION SEQUENCE ELEMENT IS5A-RELATED"/>
    <property type="match status" value="1"/>
</dbReference>
<organism evidence="7 8">
    <name type="scientific">Paraburkholderia ribeironis</name>
    <dbReference type="NCBI Taxonomy" id="1247936"/>
    <lineage>
        <taxon>Bacteria</taxon>
        <taxon>Pseudomonadati</taxon>
        <taxon>Pseudomonadota</taxon>
        <taxon>Betaproteobacteria</taxon>
        <taxon>Burkholderiales</taxon>
        <taxon>Burkholderiaceae</taxon>
        <taxon>Paraburkholderia</taxon>
    </lineage>
</organism>
<evidence type="ECO:0000313" key="8">
    <source>
        <dbReference type="Proteomes" id="UP000187012"/>
    </source>
</evidence>
<keyword evidence="4" id="KW-0233">DNA recombination</keyword>
<dbReference type="Pfam" id="PF01609">
    <property type="entry name" value="DDE_Tnp_1"/>
    <property type="match status" value="1"/>
</dbReference>
<sequence>MSDATTLLEFRRLLVEQDLTRKLFDEVGISLCERGLLMKEDTLVDATIIEAPPSTKNAERSRDPEMHQTKKGREWHFGMKTHIGVDAESGLVHSLVGTAGNVSDVSQAYALLHGHEQETFSDAGYAGVDKRDELRAKPVEWRVAARAERSRRCAELRWRTC</sequence>
<evidence type="ECO:0000313" key="7">
    <source>
        <dbReference type="EMBL" id="SIT35935.1"/>
    </source>
</evidence>
<comment type="similarity">
    <text evidence="1">Belongs to the transposase 11 family.</text>
</comment>
<reference evidence="7 8" key="1">
    <citation type="submission" date="2016-12" db="EMBL/GenBank/DDBJ databases">
        <authorList>
            <person name="Song W.-J."/>
            <person name="Kurnit D.M."/>
        </authorList>
    </citation>
    <scope>NUCLEOTIDE SEQUENCE [LARGE SCALE GENOMIC DNA]</scope>
    <source>
        <strain evidence="7 8">STM7296</strain>
    </source>
</reference>
<dbReference type="GO" id="GO:0006313">
    <property type="term" value="P:DNA transposition"/>
    <property type="evidence" value="ECO:0007669"/>
    <property type="project" value="InterPro"/>
</dbReference>
<evidence type="ECO:0000256" key="3">
    <source>
        <dbReference type="ARBA" id="ARBA00023125"/>
    </source>
</evidence>
<evidence type="ECO:0000256" key="4">
    <source>
        <dbReference type="ARBA" id="ARBA00023172"/>
    </source>
</evidence>
<evidence type="ECO:0000256" key="1">
    <source>
        <dbReference type="ARBA" id="ARBA00010075"/>
    </source>
</evidence>
<feature type="region of interest" description="Disordered" evidence="5">
    <location>
        <begin position="52"/>
        <end position="72"/>
    </location>
</feature>
<name>A0A1N7RLF9_9BURK</name>
<evidence type="ECO:0000259" key="6">
    <source>
        <dbReference type="Pfam" id="PF01609"/>
    </source>
</evidence>
<dbReference type="AlphaFoldDB" id="A0A1N7RLF9"/>
<dbReference type="GO" id="GO:0004803">
    <property type="term" value="F:transposase activity"/>
    <property type="evidence" value="ECO:0007669"/>
    <property type="project" value="InterPro"/>
</dbReference>
<evidence type="ECO:0000256" key="2">
    <source>
        <dbReference type="ARBA" id="ARBA00022578"/>
    </source>
</evidence>
<dbReference type="InterPro" id="IPR002559">
    <property type="entry name" value="Transposase_11"/>
</dbReference>
<proteinExistence type="inferred from homology"/>
<dbReference type="STRING" id="1247936.BN2475_60011"/>
<dbReference type="InterPro" id="IPR047959">
    <property type="entry name" value="Transpos_IS5"/>
</dbReference>
<dbReference type="Proteomes" id="UP000187012">
    <property type="component" value="Unassembled WGS sequence"/>
</dbReference>
<keyword evidence="8" id="KW-1185">Reference proteome</keyword>
<feature type="compositionally biased region" description="Basic and acidic residues" evidence="5">
    <location>
        <begin position="57"/>
        <end position="72"/>
    </location>
</feature>
<keyword evidence="2" id="KW-0815">Transposition</keyword>
<keyword evidence="3" id="KW-0238">DNA-binding</keyword>
<dbReference type="NCBIfam" id="NF033581">
    <property type="entry name" value="transpos_IS5_4"/>
    <property type="match status" value="1"/>
</dbReference>
<evidence type="ECO:0000256" key="5">
    <source>
        <dbReference type="SAM" id="MobiDB-lite"/>
    </source>
</evidence>
<dbReference type="PANTHER" id="PTHR35604:SF2">
    <property type="entry name" value="TRANSPOSASE INSH FOR INSERTION SEQUENCE ELEMENT IS5A-RELATED"/>
    <property type="match status" value="1"/>
</dbReference>